<sequence length="85" mass="9749">MTQTLMTNEPMIRLAIFLSVLIAMMAWELAAPRRRQHIPRVLRWSNNLALVVVDTLILRLTFPVLAVGLPRDKQAENPASIRMRT</sequence>
<reference evidence="3" key="1">
    <citation type="journal article" date="2019" name="Int. J. Syst. Evol. Microbiol.">
        <title>The Global Catalogue of Microorganisms (GCM) 10K type strain sequencing project: providing services to taxonomists for standard genome sequencing and annotation.</title>
        <authorList>
            <consortium name="The Broad Institute Genomics Platform"/>
            <consortium name="The Broad Institute Genome Sequencing Center for Infectious Disease"/>
            <person name="Wu L."/>
            <person name="Ma J."/>
        </authorList>
    </citation>
    <scope>NUCLEOTIDE SEQUENCE [LARGE SCALE GENOMIC DNA]</scope>
    <source>
        <strain evidence="3">CGMCC 1.12477</strain>
    </source>
</reference>
<keyword evidence="1" id="KW-0472">Membrane</keyword>
<evidence type="ECO:0000256" key="1">
    <source>
        <dbReference type="SAM" id="Phobius"/>
    </source>
</evidence>
<evidence type="ECO:0000313" key="2">
    <source>
        <dbReference type="EMBL" id="MFD1510485.1"/>
    </source>
</evidence>
<keyword evidence="1" id="KW-0812">Transmembrane</keyword>
<dbReference type="EMBL" id="JBHUDD010000115">
    <property type="protein sequence ID" value="MFD1510485.1"/>
    <property type="molecule type" value="Genomic_DNA"/>
</dbReference>
<dbReference type="Proteomes" id="UP001597186">
    <property type="component" value="Unassembled WGS sequence"/>
</dbReference>
<feature type="transmembrane region" description="Helical" evidence="1">
    <location>
        <begin position="12"/>
        <end position="30"/>
    </location>
</feature>
<organism evidence="2 3">
    <name type="scientific">Lacimonas salitolerans</name>
    <dbReference type="NCBI Taxonomy" id="1323750"/>
    <lineage>
        <taxon>Bacteria</taxon>
        <taxon>Pseudomonadati</taxon>
        <taxon>Pseudomonadota</taxon>
        <taxon>Alphaproteobacteria</taxon>
        <taxon>Rhodobacterales</taxon>
        <taxon>Paracoccaceae</taxon>
        <taxon>Lacimonas</taxon>
    </lineage>
</organism>
<feature type="non-terminal residue" evidence="2">
    <location>
        <position position="85"/>
    </location>
</feature>
<accession>A0ABW4EH62</accession>
<keyword evidence="1" id="KW-1133">Transmembrane helix</keyword>
<name>A0ABW4EH62_9RHOB</name>
<keyword evidence="3" id="KW-1185">Reference proteome</keyword>
<evidence type="ECO:0000313" key="3">
    <source>
        <dbReference type="Proteomes" id="UP001597186"/>
    </source>
</evidence>
<proteinExistence type="predicted"/>
<gene>
    <name evidence="2" type="ORF">ACFTOW_13885</name>
</gene>
<comment type="caution">
    <text evidence="2">The sequence shown here is derived from an EMBL/GenBank/DDBJ whole genome shotgun (WGS) entry which is preliminary data.</text>
</comment>
<protein>
    <submittedName>
        <fullName evidence="2">Uncharacterized protein</fullName>
    </submittedName>
</protein>